<dbReference type="PaxDb" id="121845-A0A3Q0IYX6"/>
<protein>
    <recommendedName>
        <fullName evidence="5">Importin subunit alpha</fullName>
    </recommendedName>
</protein>
<sequence length="452" mass="50269">MNEMLLQGQVSSSANIITPEMVQALYSDNVQDQLDATQKFRKLLSREPNPPIDDVIRTGIVPRFVAFLKESTVNNLQFEAAWALTNIASGTSMQTRMVIDAGAVPVFIQLLLSPHEDVQEQAVWALGNIAGDSPECRDHVLDNNILYPLIELLGQIFHLSMVRNSVWVLSNLCRGKTPPPDFAKVAPALACLSRLLFHADPDVLADMSNSHKHRYKNAGLDSQELRRRREEEGIQLRKQKRDEQVSKRRFVNVPDVILDDDGSMQPTRNRQQIQAVIDANIFPSLIEILQKAEFKTRKEAAWAITNATSGGTPDQIRYLIQQGCIEPFCELLTLLDAKIIQVALNGLENILKLGEEEAKQTGSVNPYVVLIEECYGLDKIEFLQSHENIEIYQKAFDIIEHYFGSEEEDTRVAPCVTHDASGAQEFTFAGATQGGACDSTTMLAGGGGGFNF</sequence>
<accession>A0A3Q0IYX6</accession>
<dbReference type="InterPro" id="IPR000225">
    <property type="entry name" value="Armadillo"/>
</dbReference>
<dbReference type="PROSITE" id="PS51214">
    <property type="entry name" value="IBB"/>
    <property type="match status" value="1"/>
</dbReference>
<comment type="similarity">
    <text evidence="1 5">Belongs to the importin alpha family.</text>
</comment>
<proteinExistence type="inferred from homology"/>
<dbReference type="Proteomes" id="UP000079169">
    <property type="component" value="Unplaced"/>
</dbReference>
<evidence type="ECO:0000256" key="5">
    <source>
        <dbReference type="PIRNR" id="PIRNR005673"/>
    </source>
</evidence>
<dbReference type="Gene3D" id="1.25.10.10">
    <property type="entry name" value="Leucine-rich Repeat Variant"/>
    <property type="match status" value="2"/>
</dbReference>
<dbReference type="GeneID" id="103509546"/>
<dbReference type="PIRSF" id="PIRSF005673">
    <property type="entry name" value="Importin_alpha"/>
    <property type="match status" value="1"/>
</dbReference>
<dbReference type="SUPFAM" id="SSF48371">
    <property type="entry name" value="ARM repeat"/>
    <property type="match status" value="1"/>
</dbReference>
<dbReference type="GO" id="GO:0006606">
    <property type="term" value="P:protein import into nucleus"/>
    <property type="evidence" value="ECO:0007669"/>
    <property type="project" value="InterPro"/>
</dbReference>
<dbReference type="GO" id="GO:0005737">
    <property type="term" value="C:cytoplasm"/>
    <property type="evidence" value="ECO:0007669"/>
    <property type="project" value="InterPro"/>
</dbReference>
<keyword evidence="2 5" id="KW-0813">Transport</keyword>
<dbReference type="KEGG" id="dci:103509546"/>
<evidence type="ECO:0000256" key="3">
    <source>
        <dbReference type="ARBA" id="ARBA00022737"/>
    </source>
</evidence>
<dbReference type="SMART" id="SM00185">
    <property type="entry name" value="ARM"/>
    <property type="match status" value="5"/>
</dbReference>
<keyword evidence="4 5" id="KW-0653">Protein transport</keyword>
<dbReference type="GO" id="GO:0061608">
    <property type="term" value="F:nuclear import signal receptor activity"/>
    <property type="evidence" value="ECO:0007669"/>
    <property type="project" value="InterPro"/>
</dbReference>
<dbReference type="PROSITE" id="PS50176">
    <property type="entry name" value="ARM_REPEAT"/>
    <property type="match status" value="2"/>
</dbReference>
<evidence type="ECO:0000313" key="9">
    <source>
        <dbReference type="RefSeq" id="XP_026679640.1"/>
    </source>
</evidence>
<dbReference type="InterPro" id="IPR016024">
    <property type="entry name" value="ARM-type_fold"/>
</dbReference>
<dbReference type="PANTHER" id="PTHR23316">
    <property type="entry name" value="IMPORTIN ALPHA"/>
    <property type="match status" value="1"/>
</dbReference>
<reference evidence="9" key="1">
    <citation type="submission" date="2025-08" db="UniProtKB">
        <authorList>
            <consortium name="RefSeq"/>
        </authorList>
    </citation>
    <scope>IDENTIFICATION</scope>
</reference>
<feature type="domain" description="IBB" evidence="7">
    <location>
        <begin position="195"/>
        <end position="258"/>
    </location>
</feature>
<evidence type="ECO:0000256" key="6">
    <source>
        <dbReference type="PROSITE-ProRule" id="PRU00259"/>
    </source>
</evidence>
<dbReference type="Pfam" id="PF00514">
    <property type="entry name" value="Arm"/>
    <property type="match status" value="4"/>
</dbReference>
<dbReference type="InterPro" id="IPR011989">
    <property type="entry name" value="ARM-like"/>
</dbReference>
<dbReference type="AlphaFoldDB" id="A0A3Q0IYX6"/>
<dbReference type="InterPro" id="IPR002652">
    <property type="entry name" value="Importin-a_IBB"/>
</dbReference>
<dbReference type="RefSeq" id="XP_026679640.1">
    <property type="nucleotide sequence ID" value="XM_026823839.1"/>
</dbReference>
<evidence type="ECO:0000259" key="7">
    <source>
        <dbReference type="PROSITE" id="PS51214"/>
    </source>
</evidence>
<organism evidence="8 9">
    <name type="scientific">Diaphorina citri</name>
    <name type="common">Asian citrus psyllid</name>
    <dbReference type="NCBI Taxonomy" id="121845"/>
    <lineage>
        <taxon>Eukaryota</taxon>
        <taxon>Metazoa</taxon>
        <taxon>Ecdysozoa</taxon>
        <taxon>Arthropoda</taxon>
        <taxon>Hexapoda</taxon>
        <taxon>Insecta</taxon>
        <taxon>Pterygota</taxon>
        <taxon>Neoptera</taxon>
        <taxon>Paraneoptera</taxon>
        <taxon>Hemiptera</taxon>
        <taxon>Sternorrhyncha</taxon>
        <taxon>Psylloidea</taxon>
        <taxon>Psyllidae</taxon>
        <taxon>Diaphorininae</taxon>
        <taxon>Diaphorina</taxon>
    </lineage>
</organism>
<evidence type="ECO:0000256" key="4">
    <source>
        <dbReference type="ARBA" id="ARBA00022927"/>
    </source>
</evidence>
<dbReference type="InterPro" id="IPR036975">
    <property type="entry name" value="Importin-a_IBB_sf"/>
</dbReference>
<evidence type="ECO:0000256" key="1">
    <source>
        <dbReference type="ARBA" id="ARBA00010394"/>
    </source>
</evidence>
<dbReference type="InterPro" id="IPR032413">
    <property type="entry name" value="Arm_3"/>
</dbReference>
<keyword evidence="3" id="KW-0677">Repeat</keyword>
<evidence type="ECO:0000256" key="2">
    <source>
        <dbReference type="ARBA" id="ARBA00022448"/>
    </source>
</evidence>
<dbReference type="InterPro" id="IPR024931">
    <property type="entry name" value="Importin_alpha"/>
</dbReference>
<dbReference type="FunFam" id="1.20.5.690:FF:000001">
    <property type="entry name" value="Importin subunit alpha"/>
    <property type="match status" value="1"/>
</dbReference>
<name>A0A3Q0IYX6_DIACI</name>
<dbReference type="STRING" id="121845.A0A3Q0IYX6"/>
<dbReference type="Pfam" id="PF01749">
    <property type="entry name" value="IBB"/>
    <property type="match status" value="1"/>
</dbReference>
<keyword evidence="8" id="KW-1185">Reference proteome</keyword>
<dbReference type="Pfam" id="PF16186">
    <property type="entry name" value="Arm_3"/>
    <property type="match status" value="1"/>
</dbReference>
<feature type="repeat" description="ARM" evidence="6">
    <location>
        <begin position="59"/>
        <end position="102"/>
    </location>
</feature>
<dbReference type="Gene3D" id="1.20.5.690">
    <property type="entry name" value="Importin-alpha, importin-beta-binding domain"/>
    <property type="match status" value="1"/>
</dbReference>
<feature type="repeat" description="ARM" evidence="6">
    <location>
        <begin position="102"/>
        <end position="130"/>
    </location>
</feature>
<gene>
    <name evidence="9" type="primary">LOC103509546</name>
</gene>
<evidence type="ECO:0000313" key="8">
    <source>
        <dbReference type="Proteomes" id="UP000079169"/>
    </source>
</evidence>